<gene>
    <name evidence="1" type="ORF">B0188_11350</name>
</gene>
<dbReference type="AlphaFoldDB" id="A0A1T0AR98"/>
<dbReference type="Proteomes" id="UP000190023">
    <property type="component" value="Unassembled WGS sequence"/>
</dbReference>
<accession>A0A1T0AR98</accession>
<comment type="caution">
    <text evidence="1">The sequence shown here is derived from an EMBL/GenBank/DDBJ whole genome shotgun (WGS) entry which is preliminary data.</text>
</comment>
<evidence type="ECO:0000313" key="1">
    <source>
        <dbReference type="EMBL" id="OOR98526.1"/>
    </source>
</evidence>
<organism evidence="1 2">
    <name type="scientific">[Haemophilus] felis</name>
    <dbReference type="NCBI Taxonomy" id="123822"/>
    <lineage>
        <taxon>Bacteria</taxon>
        <taxon>Pseudomonadati</taxon>
        <taxon>Pseudomonadota</taxon>
        <taxon>Gammaproteobacteria</taxon>
        <taxon>Pasteurellales</taxon>
        <taxon>Pasteurellaceae</taxon>
    </lineage>
</organism>
<sequence length="97" mass="11111">MKGFFLNESTEHKDLTSTAIVTDDKRIANHNLIRNEAIDTKPYEFNKNRESLYYHSTKLVNAQGRPYKIANDPLILDLNGDGVKTASYTEKPVLFFC</sequence>
<proteinExistence type="predicted"/>
<protein>
    <submittedName>
        <fullName evidence="1">Uncharacterized protein</fullName>
    </submittedName>
</protein>
<evidence type="ECO:0000313" key="2">
    <source>
        <dbReference type="Proteomes" id="UP000190023"/>
    </source>
</evidence>
<name>A0A1T0AR98_9PAST</name>
<reference evidence="1 2" key="1">
    <citation type="submission" date="2017-02" db="EMBL/GenBank/DDBJ databases">
        <title>Draft genome sequence of Haemophilus felis CCUG 31170 type strain.</title>
        <authorList>
            <person name="Engstrom-Jakobsson H."/>
            <person name="Salva-Serra F."/>
            <person name="Thorell K."/>
            <person name="Gonzales-Siles L."/>
            <person name="Karlsson R."/>
            <person name="Boulund F."/>
            <person name="Engstrand L."/>
            <person name="Kristiansson E."/>
            <person name="Moore E."/>
        </authorList>
    </citation>
    <scope>NUCLEOTIDE SEQUENCE [LARGE SCALE GENOMIC DNA]</scope>
    <source>
        <strain evidence="1 2">CCUG 31170</strain>
    </source>
</reference>
<dbReference type="EMBL" id="MUYB01000071">
    <property type="protein sequence ID" value="OOR98526.1"/>
    <property type="molecule type" value="Genomic_DNA"/>
</dbReference>
<keyword evidence="2" id="KW-1185">Reference proteome</keyword>